<feature type="repeat" description="TPR" evidence="8">
    <location>
        <begin position="403"/>
        <end position="436"/>
    </location>
</feature>
<comment type="catalytic activity">
    <reaction evidence="1 7">
        <text>[protein]-peptidylproline (omega=180) = [protein]-peptidylproline (omega=0)</text>
        <dbReference type="Rhea" id="RHEA:16237"/>
        <dbReference type="Rhea" id="RHEA-COMP:10747"/>
        <dbReference type="Rhea" id="RHEA-COMP:10748"/>
        <dbReference type="ChEBI" id="CHEBI:83833"/>
        <dbReference type="ChEBI" id="CHEBI:83834"/>
        <dbReference type="EC" id="5.2.1.8"/>
    </reaction>
</comment>
<organism evidence="11 12">
    <name type="scientific">Zostera marina</name>
    <name type="common">Eelgrass</name>
    <dbReference type="NCBI Taxonomy" id="29655"/>
    <lineage>
        <taxon>Eukaryota</taxon>
        <taxon>Viridiplantae</taxon>
        <taxon>Streptophyta</taxon>
        <taxon>Embryophyta</taxon>
        <taxon>Tracheophyta</taxon>
        <taxon>Spermatophyta</taxon>
        <taxon>Magnoliopsida</taxon>
        <taxon>Liliopsida</taxon>
        <taxon>Zosteraceae</taxon>
        <taxon>Zostera</taxon>
    </lineage>
</organism>
<feature type="region of interest" description="Disordered" evidence="9">
    <location>
        <begin position="13"/>
        <end position="33"/>
    </location>
</feature>
<dbReference type="SUPFAM" id="SSF48452">
    <property type="entry name" value="TPR-like"/>
    <property type="match status" value="1"/>
</dbReference>
<feature type="repeat" description="TPR" evidence="8">
    <location>
        <begin position="484"/>
        <end position="517"/>
    </location>
</feature>
<dbReference type="PANTHER" id="PTHR46512">
    <property type="entry name" value="PEPTIDYLPROLYL ISOMERASE"/>
    <property type="match status" value="1"/>
</dbReference>
<dbReference type="SMART" id="SM00028">
    <property type="entry name" value="TPR"/>
    <property type="match status" value="3"/>
</dbReference>
<dbReference type="PANTHER" id="PTHR46512:SF9">
    <property type="entry name" value="PEPTIDYLPROLYL ISOMERASE"/>
    <property type="match status" value="1"/>
</dbReference>
<dbReference type="EMBL" id="LFYR01001029">
    <property type="protein sequence ID" value="KMZ65584.1"/>
    <property type="molecule type" value="Genomic_DNA"/>
</dbReference>
<dbReference type="InterPro" id="IPR046357">
    <property type="entry name" value="PPIase_dom_sf"/>
</dbReference>
<comment type="caution">
    <text evidence="11">The sequence shown here is derived from an EMBL/GenBank/DDBJ whole genome shotgun (WGS) entry which is preliminary data.</text>
</comment>
<evidence type="ECO:0000259" key="10">
    <source>
        <dbReference type="PROSITE" id="PS50059"/>
    </source>
</evidence>
<keyword evidence="5 7" id="KW-0697">Rotamase</keyword>
<feature type="compositionally biased region" description="Acidic residues" evidence="9">
    <location>
        <begin position="17"/>
        <end position="26"/>
    </location>
</feature>
<dbReference type="STRING" id="29655.A0A0K9P9C6"/>
<evidence type="ECO:0000313" key="12">
    <source>
        <dbReference type="Proteomes" id="UP000036987"/>
    </source>
</evidence>
<dbReference type="Pfam" id="PF00254">
    <property type="entry name" value="FKBP_C"/>
    <property type="match status" value="3"/>
</dbReference>
<keyword evidence="12" id="KW-1185">Reference proteome</keyword>
<feature type="domain" description="PPIase FKBP-type" evidence="10">
    <location>
        <begin position="65"/>
        <end position="152"/>
    </location>
</feature>
<evidence type="ECO:0000313" key="11">
    <source>
        <dbReference type="EMBL" id="KMZ65584.1"/>
    </source>
</evidence>
<keyword evidence="6 7" id="KW-0413">Isomerase</keyword>
<evidence type="ECO:0000256" key="7">
    <source>
        <dbReference type="PROSITE-ProRule" id="PRU00277"/>
    </source>
</evidence>
<gene>
    <name evidence="11" type="ORF">ZOSMA_318G00120</name>
</gene>
<dbReference type="InterPro" id="IPR001179">
    <property type="entry name" value="PPIase_FKBP_dom"/>
</dbReference>
<dbReference type="Gene3D" id="3.10.50.40">
    <property type="match status" value="3"/>
</dbReference>
<dbReference type="AlphaFoldDB" id="A0A0K9P9C6"/>
<dbReference type="OrthoDB" id="638728at2759"/>
<feature type="domain" description="PPIase FKBP-type" evidence="10">
    <location>
        <begin position="180"/>
        <end position="265"/>
    </location>
</feature>
<dbReference type="Gene3D" id="1.25.40.10">
    <property type="entry name" value="Tetratricopeptide repeat domain"/>
    <property type="match status" value="1"/>
</dbReference>
<dbReference type="InterPro" id="IPR019734">
    <property type="entry name" value="TPR_rpt"/>
</dbReference>
<keyword evidence="3" id="KW-0677">Repeat</keyword>
<dbReference type="InterPro" id="IPR050754">
    <property type="entry name" value="FKBP4/5/8-like"/>
</dbReference>
<reference evidence="12" key="1">
    <citation type="journal article" date="2016" name="Nature">
        <title>The genome of the seagrass Zostera marina reveals angiosperm adaptation to the sea.</title>
        <authorList>
            <person name="Olsen J.L."/>
            <person name="Rouze P."/>
            <person name="Verhelst B."/>
            <person name="Lin Y.-C."/>
            <person name="Bayer T."/>
            <person name="Collen J."/>
            <person name="Dattolo E."/>
            <person name="De Paoli E."/>
            <person name="Dittami S."/>
            <person name="Maumus F."/>
            <person name="Michel G."/>
            <person name="Kersting A."/>
            <person name="Lauritano C."/>
            <person name="Lohaus R."/>
            <person name="Toepel M."/>
            <person name="Tonon T."/>
            <person name="Vanneste K."/>
            <person name="Amirebrahimi M."/>
            <person name="Brakel J."/>
            <person name="Bostroem C."/>
            <person name="Chovatia M."/>
            <person name="Grimwood J."/>
            <person name="Jenkins J.W."/>
            <person name="Jueterbock A."/>
            <person name="Mraz A."/>
            <person name="Stam W.T."/>
            <person name="Tice H."/>
            <person name="Bornberg-Bauer E."/>
            <person name="Green P.J."/>
            <person name="Pearson G.A."/>
            <person name="Procaccini G."/>
            <person name="Duarte C.M."/>
            <person name="Schmutz J."/>
            <person name="Reusch T.B.H."/>
            <person name="Van de Peer Y."/>
        </authorList>
    </citation>
    <scope>NUCLEOTIDE SEQUENCE [LARGE SCALE GENOMIC DNA]</scope>
    <source>
        <strain evidence="12">cv. Finnish</strain>
    </source>
</reference>
<feature type="domain" description="PPIase FKBP-type" evidence="10">
    <location>
        <begin position="294"/>
        <end position="386"/>
    </location>
</feature>
<evidence type="ECO:0000256" key="5">
    <source>
        <dbReference type="ARBA" id="ARBA00023110"/>
    </source>
</evidence>
<name>A0A0K9P9C6_ZOSMR</name>
<keyword evidence="4 8" id="KW-0802">TPR repeat</keyword>
<proteinExistence type="predicted"/>
<dbReference type="InterPro" id="IPR011990">
    <property type="entry name" value="TPR-like_helical_dom_sf"/>
</dbReference>
<evidence type="ECO:0000256" key="6">
    <source>
        <dbReference type="ARBA" id="ARBA00023235"/>
    </source>
</evidence>
<evidence type="ECO:0000256" key="4">
    <source>
        <dbReference type="ARBA" id="ARBA00022803"/>
    </source>
</evidence>
<dbReference type="Proteomes" id="UP000036987">
    <property type="component" value="Unassembled WGS sequence"/>
</dbReference>
<accession>A0A0K9P9C6</accession>
<dbReference type="PROSITE" id="PS50005">
    <property type="entry name" value="TPR"/>
    <property type="match status" value="2"/>
</dbReference>
<dbReference type="GO" id="GO:0003755">
    <property type="term" value="F:peptidyl-prolyl cis-trans isomerase activity"/>
    <property type="evidence" value="ECO:0000318"/>
    <property type="project" value="GO_Central"/>
</dbReference>
<evidence type="ECO:0000256" key="1">
    <source>
        <dbReference type="ARBA" id="ARBA00000971"/>
    </source>
</evidence>
<evidence type="ECO:0000256" key="3">
    <source>
        <dbReference type="ARBA" id="ARBA00022737"/>
    </source>
</evidence>
<protein>
    <recommendedName>
        <fullName evidence="2 7">peptidylprolyl isomerase</fullName>
        <ecNumber evidence="2 7">5.2.1.8</ecNumber>
    </recommendedName>
</protein>
<evidence type="ECO:0000256" key="9">
    <source>
        <dbReference type="SAM" id="MobiDB-lite"/>
    </source>
</evidence>
<dbReference type="SUPFAM" id="SSF54534">
    <property type="entry name" value="FKBP-like"/>
    <property type="match status" value="3"/>
</dbReference>
<evidence type="ECO:0000256" key="2">
    <source>
        <dbReference type="ARBA" id="ARBA00013194"/>
    </source>
</evidence>
<sequence length="597" mass="66518">MAITFSSAAAIAGTNNFDDEEDEPGEEIQSTPNLEVGEEREIFRGTGIRKKLLKKGEGWLFPCAGDEATVHYVGSLPDGTEFESTRSKGGPVVLKLSTPFFYPELDRAILTMNMGECALFTLPLSVKCNDVVESSIPPNSVVMFEVELISWISVKNVTKDGGVVKRILVRGNGLSYLSDLDEVTVKFSTKLPDGTIVVDKSSEAEIKFYLNDVLFSPAILPSIIKTMVEGEKVCVTIQPQYARDVVSDIPPNTTLTIDLELVSLMHVVDVSGDLMVLKKIMKKGEEGSSRPEDGLSVWIKSTGKLEDGTIFDRFGFDVDGGFQFILGEEQVITGLDIAAATMAKGEVSLLTIKPQYGYGENEFRGNLATVPSHSTLIFEIEMIDFIKGKEPWTMNLQERLQAIEALKECGNSLFKTQKYERALKKYTKALYMDEKPIEDAEARKMSTLKVSCLLNSAACNLKLNDFRVAINYCSSVLEIEFHNAKALYRRAQAFIETSDLDLAATDIRRLIETDPQNREAILLQKKLKQLEAEKNKKDSKFCANMFAETKKYTNQEPKKMEDGISNMKITSHNPPQFEEHTAGISNMMTRGDELTWK</sequence>
<dbReference type="PROSITE" id="PS50059">
    <property type="entry name" value="FKBP_PPIASE"/>
    <property type="match status" value="3"/>
</dbReference>
<dbReference type="OMA" id="WEMANHE"/>
<dbReference type="EC" id="5.2.1.8" evidence="2 7"/>
<evidence type="ECO:0000256" key="8">
    <source>
        <dbReference type="PROSITE-ProRule" id="PRU00339"/>
    </source>
</evidence>